<evidence type="ECO:0000313" key="1">
    <source>
        <dbReference type="EMBL" id="KAK9216692.1"/>
    </source>
</evidence>
<dbReference type="Proteomes" id="UP001428341">
    <property type="component" value="Unassembled WGS sequence"/>
</dbReference>
<keyword evidence="2" id="KW-1185">Reference proteome</keyword>
<dbReference type="EMBL" id="JBCGBO010000003">
    <property type="protein sequence ID" value="KAK9216692.1"/>
    <property type="molecule type" value="Genomic_DNA"/>
</dbReference>
<sequence length="114" mass="12970">MKITGFTTTQLQAQMGFQVFLLRRYGDSLGSIVKETWLQFVPCAWMEFTKESAPGTSQYASMYFMHDVLIFGWLEDSLVQLAVLHSKWNPFGCCMVVSKFGIGRSTANHYSLHS</sequence>
<comment type="caution">
    <text evidence="1">The sequence shown here is derived from an EMBL/GenBank/DDBJ whole genome shotgun (WGS) entry which is preliminary data.</text>
</comment>
<protein>
    <submittedName>
        <fullName evidence="1">Uncharacterized protein</fullName>
    </submittedName>
</protein>
<dbReference type="AlphaFoldDB" id="A0AAP0QZ57"/>
<reference evidence="1 2" key="1">
    <citation type="submission" date="2024-05" db="EMBL/GenBank/DDBJ databases">
        <title>Haplotype-resolved chromosome-level genome assembly of Huyou (Citrus changshanensis).</title>
        <authorList>
            <person name="Miao C."/>
            <person name="Chen W."/>
            <person name="Wu Y."/>
            <person name="Wang L."/>
            <person name="Zhao S."/>
            <person name="Grierson D."/>
            <person name="Xu C."/>
            <person name="Chen K."/>
        </authorList>
    </citation>
    <scope>NUCLEOTIDE SEQUENCE [LARGE SCALE GENOMIC DNA]</scope>
    <source>
        <strain evidence="1">01-14</strain>
        <tissue evidence="1">Leaf</tissue>
    </source>
</reference>
<proteinExistence type="predicted"/>
<evidence type="ECO:0000313" key="2">
    <source>
        <dbReference type="Proteomes" id="UP001428341"/>
    </source>
</evidence>
<gene>
    <name evidence="1" type="ORF">WN944_008702</name>
</gene>
<accession>A0AAP0QZ57</accession>
<organism evidence="1 2">
    <name type="scientific">Citrus x changshan-huyou</name>
    <dbReference type="NCBI Taxonomy" id="2935761"/>
    <lineage>
        <taxon>Eukaryota</taxon>
        <taxon>Viridiplantae</taxon>
        <taxon>Streptophyta</taxon>
        <taxon>Embryophyta</taxon>
        <taxon>Tracheophyta</taxon>
        <taxon>Spermatophyta</taxon>
        <taxon>Magnoliopsida</taxon>
        <taxon>eudicotyledons</taxon>
        <taxon>Gunneridae</taxon>
        <taxon>Pentapetalae</taxon>
        <taxon>rosids</taxon>
        <taxon>malvids</taxon>
        <taxon>Sapindales</taxon>
        <taxon>Rutaceae</taxon>
        <taxon>Aurantioideae</taxon>
        <taxon>Citrus</taxon>
    </lineage>
</organism>
<name>A0AAP0QZ57_9ROSI</name>